<dbReference type="Gene3D" id="1.25.40.10">
    <property type="entry name" value="Tetratricopeptide repeat domain"/>
    <property type="match status" value="1"/>
</dbReference>
<name>A0A372ZS82_9ACTN</name>
<organism evidence="1 2">
    <name type="scientific">Kitasatospora xanthocidica</name>
    <dbReference type="NCBI Taxonomy" id="83382"/>
    <lineage>
        <taxon>Bacteria</taxon>
        <taxon>Bacillati</taxon>
        <taxon>Actinomycetota</taxon>
        <taxon>Actinomycetes</taxon>
        <taxon>Kitasatosporales</taxon>
        <taxon>Streptomycetaceae</taxon>
        <taxon>Kitasatospora</taxon>
    </lineage>
</organism>
<evidence type="ECO:0000313" key="2">
    <source>
        <dbReference type="Proteomes" id="UP000263377"/>
    </source>
</evidence>
<proteinExistence type="predicted"/>
<gene>
    <name evidence="1" type="ORF">DR950_13870</name>
</gene>
<keyword evidence="2" id="KW-1185">Reference proteome</keyword>
<comment type="caution">
    <text evidence="1">The sequence shown here is derived from an EMBL/GenBank/DDBJ whole genome shotgun (WGS) entry which is preliminary data.</text>
</comment>
<protein>
    <recommendedName>
        <fullName evidence="3">XRE family transcriptional regulator</fullName>
    </recommendedName>
</protein>
<dbReference type="EMBL" id="QVIG01000001">
    <property type="protein sequence ID" value="RGD58723.1"/>
    <property type="molecule type" value="Genomic_DNA"/>
</dbReference>
<sequence>MGHKPSCAASTRARALVNGWTIDMAVAAIVECCGVTRLRAHRFARGWTRARAVSELIALCDGLALDRPNPDAEQLGAWERSARMPRAQTIDLLCRLYRTDAQGLGLSGGYRADVCSPVTVFTPPVAPDVPVTERAAAPGSPDVSDPFDAVARAHRRAIERTLASTTLTTGELESLDGKLLTLRRDYVSDPPMVMLARLLTTLEEVRQYSEERQPALVQVRLSEMIAVLSTLTADALMKLGRKEQARDWYGTGKSAADDSGNRELRTRVRVQAAMLPFYYGPLTEAAALAHEAVLLNRGRPSATGAFAAAAEARIKARQGDEDGARASIAQARGLFERSRQAALEDDAWAFPYRRLQLYLSGAFTALGDTVQAGRAQEEALRLYPDHTGIDPALLRLEQAMCLVRQRSVSEACQLARDTYLAVPGDHRTQILGTRAADVIKITPKEARPRAARELGELLALPSGGT</sequence>
<dbReference type="Proteomes" id="UP000263377">
    <property type="component" value="Unassembled WGS sequence"/>
</dbReference>
<reference evidence="1 2" key="1">
    <citation type="submission" date="2018-08" db="EMBL/GenBank/DDBJ databases">
        <title>Diversity &amp; Physiological Properties of Lignin-Decomposing Actinobacteria from Soil.</title>
        <authorList>
            <person name="Roh S.G."/>
            <person name="Kim S.B."/>
        </authorList>
    </citation>
    <scope>NUCLEOTIDE SEQUENCE [LARGE SCALE GENOMIC DNA]</scope>
    <source>
        <strain evidence="1 2">MMS17-GH009</strain>
    </source>
</reference>
<dbReference type="SUPFAM" id="SSF48452">
    <property type="entry name" value="TPR-like"/>
    <property type="match status" value="1"/>
</dbReference>
<evidence type="ECO:0000313" key="1">
    <source>
        <dbReference type="EMBL" id="RGD58723.1"/>
    </source>
</evidence>
<dbReference type="AlphaFoldDB" id="A0A372ZS82"/>
<accession>A0A372ZS82</accession>
<evidence type="ECO:0008006" key="3">
    <source>
        <dbReference type="Google" id="ProtNLM"/>
    </source>
</evidence>
<dbReference type="InterPro" id="IPR011990">
    <property type="entry name" value="TPR-like_helical_dom_sf"/>
</dbReference>